<dbReference type="STRING" id="1855912.LuPra_00774"/>
<accession>A0A143PGG0</accession>
<evidence type="ECO:0000256" key="2">
    <source>
        <dbReference type="ARBA" id="ARBA00022741"/>
    </source>
</evidence>
<dbReference type="GO" id="GO:0005524">
    <property type="term" value="F:ATP binding"/>
    <property type="evidence" value="ECO:0007669"/>
    <property type="project" value="UniProtKB-KW"/>
</dbReference>
<dbReference type="Gene3D" id="3.40.50.300">
    <property type="entry name" value="P-loop containing nucleotide triphosphate hydrolases"/>
    <property type="match status" value="1"/>
</dbReference>
<dbReference type="PROSITE" id="PS50893">
    <property type="entry name" value="ABC_TRANSPORTER_2"/>
    <property type="match status" value="1"/>
</dbReference>
<gene>
    <name evidence="6" type="primary">fhuC</name>
    <name evidence="6" type="ORF">LuPra_00774</name>
</gene>
<evidence type="ECO:0000256" key="4">
    <source>
        <dbReference type="SAM" id="MobiDB-lite"/>
    </source>
</evidence>
<dbReference type="InterPro" id="IPR003593">
    <property type="entry name" value="AAA+_ATPase"/>
</dbReference>
<dbReference type="EC" id="3.6.3.34" evidence="6"/>
<proteinExistence type="predicted"/>
<protein>
    <submittedName>
        <fullName evidence="6">Iron(3+)-hydroxamate import ATP-binding protein FhuC</fullName>
        <ecNumber evidence="6">3.6.3.34</ecNumber>
    </submittedName>
</protein>
<name>A0A143PGG0_LUTPR</name>
<reference evidence="6 7" key="1">
    <citation type="journal article" date="2016" name="Genome Announc.">
        <title>First Complete Genome Sequence of a Subdivision 6 Acidobacterium Strain.</title>
        <authorList>
            <person name="Huang S."/>
            <person name="Vieira S."/>
            <person name="Bunk B."/>
            <person name="Riedel T."/>
            <person name="Sproer C."/>
            <person name="Overmann J."/>
        </authorList>
    </citation>
    <scope>NUCLEOTIDE SEQUENCE [LARGE SCALE GENOMIC DNA]</scope>
    <source>
        <strain evidence="7">DSM 100886 HEG_-6_39</strain>
    </source>
</reference>
<keyword evidence="3 6" id="KW-0067">ATP-binding</keyword>
<evidence type="ECO:0000313" key="7">
    <source>
        <dbReference type="Proteomes" id="UP000076079"/>
    </source>
</evidence>
<dbReference type="PANTHER" id="PTHR42794">
    <property type="entry name" value="HEMIN IMPORT ATP-BINDING PROTEIN HMUV"/>
    <property type="match status" value="1"/>
</dbReference>
<evidence type="ECO:0000256" key="1">
    <source>
        <dbReference type="ARBA" id="ARBA00022448"/>
    </source>
</evidence>
<dbReference type="RefSeq" id="WP_234800709.1">
    <property type="nucleotide sequence ID" value="NZ_CP015136.1"/>
</dbReference>
<dbReference type="EMBL" id="CP015136">
    <property type="protein sequence ID" value="AMY07601.1"/>
    <property type="molecule type" value="Genomic_DNA"/>
</dbReference>
<dbReference type="SMART" id="SM00382">
    <property type="entry name" value="AAA"/>
    <property type="match status" value="1"/>
</dbReference>
<organism evidence="6 7">
    <name type="scientific">Luteitalea pratensis</name>
    <dbReference type="NCBI Taxonomy" id="1855912"/>
    <lineage>
        <taxon>Bacteria</taxon>
        <taxon>Pseudomonadati</taxon>
        <taxon>Acidobacteriota</taxon>
        <taxon>Vicinamibacteria</taxon>
        <taxon>Vicinamibacterales</taxon>
        <taxon>Vicinamibacteraceae</taxon>
        <taxon>Luteitalea</taxon>
    </lineage>
</organism>
<sequence length="268" mass="29011">MLHGVSLHIARGGITGVLGPNGSGKTTLLRILSGALAPSTGTVHFDGAPIDALPKRQLARRLAVVPQEIHPVFDYTVLDLALMGRYAHLGPFGFETAVDLLAVRRALAATGTADLECRHFDTLSGGEKQRVVIASALAQFEEDTHAESRLLILDEPTAALDLHYQIEVAQLLRRLADGRGLTLLVTTHDLQFAWQVCDRVVLLQEGRVLADGPTEETLTPEHLHTLYGVHVDRMTHRDGTVSLVPTSLVGDRSRRTSSPEATLPGVLR</sequence>
<keyword evidence="2" id="KW-0547">Nucleotide-binding</keyword>
<dbReference type="Proteomes" id="UP000076079">
    <property type="component" value="Chromosome"/>
</dbReference>
<dbReference type="CDD" id="cd03214">
    <property type="entry name" value="ABC_Iron-Siderophores_B12_Hemin"/>
    <property type="match status" value="1"/>
</dbReference>
<dbReference type="SUPFAM" id="SSF52540">
    <property type="entry name" value="P-loop containing nucleoside triphosphate hydrolases"/>
    <property type="match status" value="1"/>
</dbReference>
<evidence type="ECO:0000313" key="6">
    <source>
        <dbReference type="EMBL" id="AMY07601.1"/>
    </source>
</evidence>
<dbReference type="InterPro" id="IPR027417">
    <property type="entry name" value="P-loop_NTPase"/>
</dbReference>
<dbReference type="InterPro" id="IPR003439">
    <property type="entry name" value="ABC_transporter-like_ATP-bd"/>
</dbReference>
<dbReference type="PROSITE" id="PS00211">
    <property type="entry name" value="ABC_TRANSPORTER_1"/>
    <property type="match status" value="1"/>
</dbReference>
<dbReference type="AlphaFoldDB" id="A0A143PGG0"/>
<reference evidence="7" key="2">
    <citation type="submission" date="2016-04" db="EMBL/GenBank/DDBJ databases">
        <title>First Complete Genome Sequence of a Subdivision 6 Acidobacterium.</title>
        <authorList>
            <person name="Huang S."/>
            <person name="Vieira S."/>
            <person name="Bunk B."/>
            <person name="Riedel T."/>
            <person name="Sproeer C."/>
            <person name="Overmann J."/>
        </authorList>
    </citation>
    <scope>NUCLEOTIDE SEQUENCE [LARGE SCALE GENOMIC DNA]</scope>
    <source>
        <strain evidence="7">DSM 100886 HEG_-6_39</strain>
    </source>
</reference>
<feature type="domain" description="ABC transporter" evidence="5">
    <location>
        <begin position="1"/>
        <end position="230"/>
    </location>
</feature>
<dbReference type="KEGG" id="abac:LuPra_00774"/>
<evidence type="ECO:0000259" key="5">
    <source>
        <dbReference type="PROSITE" id="PS50893"/>
    </source>
</evidence>
<dbReference type="GO" id="GO:0016887">
    <property type="term" value="F:ATP hydrolysis activity"/>
    <property type="evidence" value="ECO:0007669"/>
    <property type="project" value="InterPro"/>
</dbReference>
<keyword evidence="6" id="KW-0378">Hydrolase</keyword>
<keyword evidence="7" id="KW-1185">Reference proteome</keyword>
<dbReference type="InterPro" id="IPR017871">
    <property type="entry name" value="ABC_transporter-like_CS"/>
</dbReference>
<dbReference type="FunFam" id="3.40.50.300:FF:000134">
    <property type="entry name" value="Iron-enterobactin ABC transporter ATP-binding protein"/>
    <property type="match status" value="1"/>
</dbReference>
<keyword evidence="1" id="KW-0813">Transport</keyword>
<dbReference type="PANTHER" id="PTHR42794:SF2">
    <property type="entry name" value="ABC TRANSPORTER ATP-BINDING PROTEIN"/>
    <property type="match status" value="1"/>
</dbReference>
<feature type="region of interest" description="Disordered" evidence="4">
    <location>
        <begin position="247"/>
        <end position="268"/>
    </location>
</feature>
<evidence type="ECO:0000256" key="3">
    <source>
        <dbReference type="ARBA" id="ARBA00022840"/>
    </source>
</evidence>
<dbReference type="Pfam" id="PF00005">
    <property type="entry name" value="ABC_tran"/>
    <property type="match status" value="1"/>
</dbReference>